<dbReference type="Proteomes" id="UP000823912">
    <property type="component" value="Unassembled WGS sequence"/>
</dbReference>
<comment type="caution">
    <text evidence="1">The sequence shown here is derived from an EMBL/GenBank/DDBJ whole genome shotgun (WGS) entry which is preliminary data.</text>
</comment>
<dbReference type="EMBL" id="DVHM01000128">
    <property type="protein sequence ID" value="HIR71184.1"/>
    <property type="molecule type" value="Genomic_DNA"/>
</dbReference>
<dbReference type="AlphaFoldDB" id="A0A9D1EA29"/>
<name>A0A9D1EA29_9FIRM</name>
<reference evidence="1" key="1">
    <citation type="submission" date="2020-10" db="EMBL/GenBank/DDBJ databases">
        <authorList>
            <person name="Gilroy R."/>
        </authorList>
    </citation>
    <scope>NUCLEOTIDE SEQUENCE</scope>
    <source>
        <strain evidence="1">ChiSjej5B23-6657</strain>
    </source>
</reference>
<evidence type="ECO:0000313" key="1">
    <source>
        <dbReference type="EMBL" id="HIR71184.1"/>
    </source>
</evidence>
<sequence length="112" mass="12909">MEEEHLSLYDARLQSREINMLKTALPYVSPSAQKNLSMMIAFLQMEKTIEFFSNPENTTQIAAMERTPDQAVELLQDLRSLCSPAEQRQLDQILNVMQMVSTYEVFFQTGDV</sequence>
<proteinExistence type="predicted"/>
<accession>A0A9D1EA29</accession>
<gene>
    <name evidence="1" type="ORF">IAA55_07870</name>
</gene>
<reference evidence="1" key="2">
    <citation type="journal article" date="2021" name="PeerJ">
        <title>Extensive microbial diversity within the chicken gut microbiome revealed by metagenomics and culture.</title>
        <authorList>
            <person name="Gilroy R."/>
            <person name="Ravi A."/>
            <person name="Getino M."/>
            <person name="Pursley I."/>
            <person name="Horton D.L."/>
            <person name="Alikhan N.F."/>
            <person name="Baker D."/>
            <person name="Gharbi K."/>
            <person name="Hall N."/>
            <person name="Watson M."/>
            <person name="Adriaenssens E.M."/>
            <person name="Foster-Nyarko E."/>
            <person name="Jarju S."/>
            <person name="Secka A."/>
            <person name="Antonio M."/>
            <person name="Oren A."/>
            <person name="Chaudhuri R.R."/>
            <person name="La Ragione R."/>
            <person name="Hildebrand F."/>
            <person name="Pallen M.J."/>
        </authorList>
    </citation>
    <scope>NUCLEOTIDE SEQUENCE</scope>
    <source>
        <strain evidence="1">ChiSjej5B23-6657</strain>
    </source>
</reference>
<evidence type="ECO:0000313" key="2">
    <source>
        <dbReference type="Proteomes" id="UP000823912"/>
    </source>
</evidence>
<protein>
    <submittedName>
        <fullName evidence="1">Uncharacterized protein</fullName>
    </submittedName>
</protein>
<organism evidence="1 2">
    <name type="scientific">Candidatus Pullilachnospira gallistercoris</name>
    <dbReference type="NCBI Taxonomy" id="2840911"/>
    <lineage>
        <taxon>Bacteria</taxon>
        <taxon>Bacillati</taxon>
        <taxon>Bacillota</taxon>
        <taxon>Clostridia</taxon>
        <taxon>Lachnospirales</taxon>
        <taxon>Lachnospiraceae</taxon>
        <taxon>Lachnospiraceae incertae sedis</taxon>
        <taxon>Candidatus Pullilachnospira</taxon>
    </lineage>
</organism>